<evidence type="ECO:0008006" key="5">
    <source>
        <dbReference type="Google" id="ProtNLM"/>
    </source>
</evidence>
<feature type="transmembrane region" description="Helical" evidence="2">
    <location>
        <begin position="68"/>
        <end position="87"/>
    </location>
</feature>
<feature type="region of interest" description="Disordered" evidence="1">
    <location>
        <begin position="137"/>
        <end position="211"/>
    </location>
</feature>
<feature type="compositionally biased region" description="Low complexity" evidence="1">
    <location>
        <begin position="146"/>
        <end position="211"/>
    </location>
</feature>
<dbReference type="AlphaFoldDB" id="A0A9W6V726"/>
<name>A0A9W6V726_9PSEU</name>
<gene>
    <name evidence="3" type="ORF">Aglo03_17780</name>
</gene>
<feature type="transmembrane region" description="Helical" evidence="2">
    <location>
        <begin position="99"/>
        <end position="119"/>
    </location>
</feature>
<dbReference type="InterPro" id="IPR043739">
    <property type="entry name" value="DUF5684"/>
</dbReference>
<accession>A0A9W6V726</accession>
<dbReference type="Proteomes" id="UP001165042">
    <property type="component" value="Unassembled WGS sequence"/>
</dbReference>
<dbReference type="Pfam" id="PF18936">
    <property type="entry name" value="DUF5684"/>
    <property type="match status" value="1"/>
</dbReference>
<keyword evidence="4" id="KW-1185">Reference proteome</keyword>
<keyword evidence="2" id="KW-1133">Transmembrane helix</keyword>
<reference evidence="3" key="1">
    <citation type="submission" date="2023-02" db="EMBL/GenBank/DDBJ databases">
        <title>Actinokineospora globicatena NBRC 15670.</title>
        <authorList>
            <person name="Ichikawa N."/>
            <person name="Sato H."/>
            <person name="Tonouchi N."/>
        </authorList>
    </citation>
    <scope>NUCLEOTIDE SEQUENCE</scope>
    <source>
        <strain evidence="3">NBRC 15670</strain>
    </source>
</reference>
<proteinExistence type="predicted"/>
<protein>
    <recommendedName>
        <fullName evidence="5">Signal peptidase I</fullName>
    </recommendedName>
</protein>
<dbReference type="EMBL" id="BSSD01000002">
    <property type="protein sequence ID" value="GLW90962.1"/>
    <property type="molecule type" value="Genomic_DNA"/>
</dbReference>
<feature type="transmembrane region" description="Helical" evidence="2">
    <location>
        <begin position="16"/>
        <end position="38"/>
    </location>
</feature>
<evidence type="ECO:0000256" key="1">
    <source>
        <dbReference type="SAM" id="MobiDB-lite"/>
    </source>
</evidence>
<evidence type="ECO:0000313" key="3">
    <source>
        <dbReference type="EMBL" id="GLW90962.1"/>
    </source>
</evidence>
<evidence type="ECO:0000256" key="2">
    <source>
        <dbReference type="SAM" id="Phobius"/>
    </source>
</evidence>
<comment type="caution">
    <text evidence="3">The sequence shown here is derived from an EMBL/GenBank/DDBJ whole genome shotgun (WGS) entry which is preliminary data.</text>
</comment>
<organism evidence="3 4">
    <name type="scientific">Actinokineospora globicatena</name>
    <dbReference type="NCBI Taxonomy" id="103729"/>
    <lineage>
        <taxon>Bacteria</taxon>
        <taxon>Bacillati</taxon>
        <taxon>Actinomycetota</taxon>
        <taxon>Actinomycetes</taxon>
        <taxon>Pseudonocardiales</taxon>
        <taxon>Pseudonocardiaceae</taxon>
        <taxon>Actinokineospora</taxon>
    </lineage>
</organism>
<evidence type="ECO:0000313" key="4">
    <source>
        <dbReference type="Proteomes" id="UP001165042"/>
    </source>
</evidence>
<keyword evidence="2" id="KW-0812">Transmembrane</keyword>
<sequence>MQYDYTYDTSLPTGFIVGYVVVILAISLIGIISLWKVFTKAGQPGWAAIVPIYNTYVLLKVVGRPGWWLVLFLIPFVNLVIVIIVFVDLAKAFGKSGGFAALLFFFSFIAMPILAFGSARYVGPVADPQAMANRGHGGGYGGGGYSQQPGYPQQQGYPQQGGYPQQPQQGGYPQQGYPQQGGYPQQQPGYPQQGYPQQPPQGGYPQQPYGG</sequence>
<keyword evidence="2" id="KW-0472">Membrane</keyword>